<keyword evidence="5" id="KW-0158">Chromosome</keyword>
<evidence type="ECO:0000256" key="9">
    <source>
        <dbReference type="ARBA" id="ARBA00023067"/>
    </source>
</evidence>
<dbReference type="GO" id="GO:0005737">
    <property type="term" value="C:cytoplasm"/>
    <property type="evidence" value="ECO:0007669"/>
    <property type="project" value="UniProtKB-SubCell"/>
</dbReference>
<evidence type="ECO:0000313" key="13">
    <source>
        <dbReference type="Proteomes" id="UP000660262"/>
    </source>
</evidence>
<feature type="region of interest" description="Disordered" evidence="11">
    <location>
        <begin position="1"/>
        <end position="67"/>
    </location>
</feature>
<feature type="compositionally biased region" description="Acidic residues" evidence="11">
    <location>
        <begin position="248"/>
        <end position="258"/>
    </location>
</feature>
<evidence type="ECO:0000313" key="12">
    <source>
        <dbReference type="EMBL" id="GHP03098.1"/>
    </source>
</evidence>
<evidence type="ECO:0000256" key="4">
    <source>
        <dbReference type="ARBA" id="ARBA00016065"/>
    </source>
</evidence>
<gene>
    <name evidence="12" type="ORF">PPROV_000185300</name>
</gene>
<feature type="region of interest" description="Disordered" evidence="11">
    <location>
        <begin position="106"/>
        <end position="139"/>
    </location>
</feature>
<keyword evidence="10" id="KW-0131">Cell cycle</keyword>
<evidence type="ECO:0000256" key="6">
    <source>
        <dbReference type="ARBA" id="ARBA00022490"/>
    </source>
</evidence>
<evidence type="ECO:0000256" key="8">
    <source>
        <dbReference type="ARBA" id="ARBA00022776"/>
    </source>
</evidence>
<evidence type="ECO:0000256" key="10">
    <source>
        <dbReference type="ARBA" id="ARBA00023306"/>
    </source>
</evidence>
<evidence type="ECO:0000256" key="5">
    <source>
        <dbReference type="ARBA" id="ARBA00022454"/>
    </source>
</evidence>
<keyword evidence="13" id="KW-1185">Reference proteome</keyword>
<keyword evidence="9" id="KW-0226">DNA condensation</keyword>
<organism evidence="12 13">
    <name type="scientific">Pycnococcus provasolii</name>
    <dbReference type="NCBI Taxonomy" id="41880"/>
    <lineage>
        <taxon>Eukaryota</taxon>
        <taxon>Viridiplantae</taxon>
        <taxon>Chlorophyta</taxon>
        <taxon>Pseudoscourfieldiophyceae</taxon>
        <taxon>Pseudoscourfieldiales</taxon>
        <taxon>Pycnococcaceae</taxon>
        <taxon>Pycnococcus</taxon>
    </lineage>
</organism>
<dbReference type="Proteomes" id="UP000660262">
    <property type="component" value="Unassembled WGS sequence"/>
</dbReference>
<sequence length="364" mass="36735">MALPAVMDDDDEDFGPVGGYDDDDVGGGGGADLWGGAADDDSDDDNDCFGGGGGDDGGDPFAGTGLGDSAVLAVAPTSGADWLTVANSRLVGQSWRGAAHWRYRAPTKSTTAGTADDDDESRRTSDVSELSSDSRRKSAPSGFINFSSVDLGSIAVYDTIKLADDDEEELQLAASAAAGDAVAGAAGAHLLPADLHIQPRDLASLALRPGHAVRGAGAAAAVGVSAYAAGDDAFGGSLDAMDGAWGGGDEDDDDDGGDDGFFGWGGDSGGDADTFGDVREVSAPMVAYDRRPNHVDVAAVKQKMWGALEGASDDEADFAPLVNQATAEGGGVHVAFICLLHLCNENNLALSGSNNLDALKVTGM</sequence>
<feature type="compositionally biased region" description="Acidic residues" evidence="11">
    <location>
        <begin position="7"/>
        <end position="25"/>
    </location>
</feature>
<evidence type="ECO:0000256" key="1">
    <source>
        <dbReference type="ARBA" id="ARBA00004286"/>
    </source>
</evidence>
<reference evidence="12" key="1">
    <citation type="submission" date="2020-10" db="EMBL/GenBank/DDBJ databases">
        <title>Unveiling of a novel bifunctional photoreceptor, Dualchrome1, isolated from a cosmopolitan green alga.</title>
        <authorList>
            <person name="Suzuki S."/>
            <person name="Kawachi M."/>
        </authorList>
    </citation>
    <scope>NUCLEOTIDE SEQUENCE</scope>
    <source>
        <strain evidence="12">NIES 2893</strain>
    </source>
</reference>
<comment type="subcellular location">
    <subcellularLocation>
        <location evidence="1">Chromosome</location>
    </subcellularLocation>
    <subcellularLocation>
        <location evidence="2">Cytoplasm</location>
    </subcellularLocation>
</comment>
<dbReference type="GO" id="GO:0003682">
    <property type="term" value="F:chromatin binding"/>
    <property type="evidence" value="ECO:0007669"/>
    <property type="project" value="TreeGrafter"/>
</dbReference>
<feature type="region of interest" description="Disordered" evidence="11">
    <location>
        <begin position="244"/>
        <end position="263"/>
    </location>
</feature>
<dbReference type="PANTHER" id="PTHR13108:SF9">
    <property type="entry name" value="CONDENSIN COMPLEX SUBUNIT 2"/>
    <property type="match status" value="1"/>
</dbReference>
<keyword evidence="7" id="KW-0132">Cell division</keyword>
<proteinExistence type="inferred from homology"/>
<dbReference type="GO" id="GO:0051301">
    <property type="term" value="P:cell division"/>
    <property type="evidence" value="ECO:0007669"/>
    <property type="project" value="UniProtKB-KW"/>
</dbReference>
<dbReference type="PANTHER" id="PTHR13108">
    <property type="entry name" value="CONDENSIN COMPLEX SUBUNIT 2"/>
    <property type="match status" value="1"/>
</dbReference>
<dbReference type="AlphaFoldDB" id="A0A830H8S7"/>
<comment type="caution">
    <text evidence="12">The sequence shown here is derived from an EMBL/GenBank/DDBJ whole genome shotgun (WGS) entry which is preliminary data.</text>
</comment>
<dbReference type="GO" id="GO:0007076">
    <property type="term" value="P:mitotic chromosome condensation"/>
    <property type="evidence" value="ECO:0007669"/>
    <property type="project" value="InterPro"/>
</dbReference>
<feature type="compositionally biased region" description="Acidic residues" evidence="11">
    <location>
        <begin position="38"/>
        <end position="47"/>
    </location>
</feature>
<dbReference type="Pfam" id="PF05786">
    <property type="entry name" value="Cnd2"/>
    <property type="match status" value="1"/>
</dbReference>
<evidence type="ECO:0000256" key="2">
    <source>
        <dbReference type="ARBA" id="ARBA00004496"/>
    </source>
</evidence>
<dbReference type="InterPro" id="IPR022816">
    <property type="entry name" value="Condensin_barren_su2"/>
</dbReference>
<evidence type="ECO:0000256" key="11">
    <source>
        <dbReference type="SAM" id="MobiDB-lite"/>
    </source>
</evidence>
<evidence type="ECO:0000256" key="3">
    <source>
        <dbReference type="ARBA" id="ARBA00009471"/>
    </source>
</evidence>
<dbReference type="EMBL" id="BNJQ01000004">
    <property type="protein sequence ID" value="GHP03098.1"/>
    <property type="molecule type" value="Genomic_DNA"/>
</dbReference>
<evidence type="ECO:0000256" key="7">
    <source>
        <dbReference type="ARBA" id="ARBA00022618"/>
    </source>
</evidence>
<dbReference type="OrthoDB" id="362021at2759"/>
<feature type="compositionally biased region" description="Basic and acidic residues" evidence="11">
    <location>
        <begin position="120"/>
        <end position="136"/>
    </location>
</feature>
<keyword evidence="6" id="KW-0963">Cytoplasm</keyword>
<dbReference type="GO" id="GO:0000796">
    <property type="term" value="C:condensin complex"/>
    <property type="evidence" value="ECO:0007669"/>
    <property type="project" value="InterPro"/>
</dbReference>
<comment type="similarity">
    <text evidence="3">Belongs to the CND2 (condensin subunit 2) family.</text>
</comment>
<protein>
    <recommendedName>
        <fullName evidence="4">Condensin complex subunit 2</fullName>
    </recommendedName>
</protein>
<accession>A0A830H8S7</accession>
<name>A0A830H8S7_9CHLO</name>
<keyword evidence="8" id="KW-0498">Mitosis</keyword>